<evidence type="ECO:0000313" key="1">
    <source>
        <dbReference type="Ensembl" id="ENSOTSP00005016775.1"/>
    </source>
</evidence>
<accession>A0A8C8D136</accession>
<reference evidence="1" key="2">
    <citation type="submission" date="2025-09" db="UniProtKB">
        <authorList>
            <consortium name="Ensembl"/>
        </authorList>
    </citation>
    <scope>IDENTIFICATION</scope>
</reference>
<organism evidence="1 2">
    <name type="scientific">Oncorhynchus tshawytscha</name>
    <name type="common">Chinook salmon</name>
    <name type="synonym">Salmo tshawytscha</name>
    <dbReference type="NCBI Taxonomy" id="74940"/>
    <lineage>
        <taxon>Eukaryota</taxon>
        <taxon>Metazoa</taxon>
        <taxon>Chordata</taxon>
        <taxon>Craniata</taxon>
        <taxon>Vertebrata</taxon>
        <taxon>Euteleostomi</taxon>
        <taxon>Actinopterygii</taxon>
        <taxon>Neopterygii</taxon>
        <taxon>Teleostei</taxon>
        <taxon>Protacanthopterygii</taxon>
        <taxon>Salmoniformes</taxon>
        <taxon>Salmonidae</taxon>
        <taxon>Salmoninae</taxon>
        <taxon>Oncorhynchus</taxon>
    </lineage>
</organism>
<dbReference type="Ensembl" id="ENSOTST00005018265.2">
    <property type="protein sequence ID" value="ENSOTSP00005016775.1"/>
    <property type="gene ID" value="ENSOTSG00005008276.2"/>
</dbReference>
<keyword evidence="2" id="KW-1185">Reference proteome</keyword>
<evidence type="ECO:0000313" key="2">
    <source>
        <dbReference type="Proteomes" id="UP000694402"/>
    </source>
</evidence>
<protein>
    <submittedName>
        <fullName evidence="1">Uncharacterized protein</fullName>
    </submittedName>
</protein>
<dbReference type="Proteomes" id="UP000694402">
    <property type="component" value="Unassembled WGS sequence"/>
</dbReference>
<name>A0A8C8D136_ONCTS</name>
<sequence length="164" mass="18327">MNSLHACWGMTDCKAVLVNRVLKCFPLKLTGFLCWAWTTVLGDSGESLLDSGRHVTFQIVKELALNHRVLSRKGLMHLDSGFKVDHASRVTPKSDSKLDAVIRATGVKCQLSFKQDVYTYPGIVSWLAAPVCIEFSMWSILTHLIQKFSDMKISKSSVISNPLR</sequence>
<reference evidence="1" key="1">
    <citation type="submission" date="2025-08" db="UniProtKB">
        <authorList>
            <consortium name="Ensembl"/>
        </authorList>
    </citation>
    <scope>IDENTIFICATION</scope>
</reference>
<dbReference type="AlphaFoldDB" id="A0A8C8D136"/>
<dbReference type="GeneTree" id="ENSGT01000000221816"/>
<proteinExistence type="predicted"/>